<gene>
    <name evidence="1" type="ORF">SDC9_64124</name>
</gene>
<comment type="caution">
    <text evidence="1">The sequence shown here is derived from an EMBL/GenBank/DDBJ whole genome shotgun (WGS) entry which is preliminary data.</text>
</comment>
<reference evidence="1" key="1">
    <citation type="submission" date="2019-08" db="EMBL/GenBank/DDBJ databases">
        <authorList>
            <person name="Kucharzyk K."/>
            <person name="Murdoch R.W."/>
            <person name="Higgins S."/>
            <person name="Loffler F."/>
        </authorList>
    </citation>
    <scope>NUCLEOTIDE SEQUENCE</scope>
</reference>
<dbReference type="AlphaFoldDB" id="A0A644XNG2"/>
<name>A0A644XNG2_9ZZZZ</name>
<protein>
    <submittedName>
        <fullName evidence="1">Uncharacterized protein</fullName>
    </submittedName>
</protein>
<organism evidence="1">
    <name type="scientific">bioreactor metagenome</name>
    <dbReference type="NCBI Taxonomy" id="1076179"/>
    <lineage>
        <taxon>unclassified sequences</taxon>
        <taxon>metagenomes</taxon>
        <taxon>ecological metagenomes</taxon>
    </lineage>
</organism>
<sequence length="91" mass="10321">MTKNETAEKLPEIQQTPPLKKFLFAKILDLMNEVGGYVQKDKLNKQQNYTYLSEAGILAKIQPAICKVGLLGIPKFRETKAEDKITLKDQL</sequence>
<dbReference type="EMBL" id="VSSQ01002849">
    <property type="protein sequence ID" value="MPM17726.1"/>
    <property type="molecule type" value="Genomic_DNA"/>
</dbReference>
<proteinExistence type="predicted"/>
<accession>A0A644XNG2</accession>
<evidence type="ECO:0000313" key="1">
    <source>
        <dbReference type="EMBL" id="MPM17726.1"/>
    </source>
</evidence>